<sequence length="644" mass="70602">MRSTAILGKDGPIQLGLVLGAGGEGSVYEVTGRPAVVAKIYNKEIGATKAAKLGAMQRLLSPKLQLLTAWPIELLRSSTGEIVGFLMVNLSGSKDIHRLYSPKSRLSDFPHADWRLLVRAALNTARAFAVLHDAGCVIGDVNHGGIRVNGDATVTLIDCDSFQICTPEADFPCEVGVDNFTPPELQGKSFKNILRTANHDNFGLAVMVFLILQMGRHPFAGRYQGPGDLTIGEAIAQYRYAYSRDRARTAMSPPPVTVSPTVSSELLADLWEKAFSPGGSAPSGRPSAAEWVAALSKLEASFRRCTANPAHYYFAGCRQCPWCPIEATGLVLFGRQANVPLTRGNSAFDINAIWTQITSITVPRYTAPPSVPHVPAAAAVLKARNRDNMWRHAAIIVSLTVVVAGIAIKAQFWHTWAAISFALGRWLHGQAGHIDIPALEKRVEQAKRAYEDLSRRWKTETAAQAFMTKLETLRRLREEWVALPAEQRKQYEKLVANRQQLALQQFLDQHDIEAAVIHGIGPNKKSMLQSYGIETAWDVNRATVLAVPGFGPALTDKLMQWRRSLEAKFRFDPQAAVDPRQVSDLHRAIASRRSAIEAELVKGKDDLLMLARNIVARRKALESPLGSAAAELGQAQANLEAIRR</sequence>
<keyword evidence="3" id="KW-1185">Reference proteome</keyword>
<protein>
    <recommendedName>
        <fullName evidence="1">Protein kinase domain-containing protein</fullName>
    </recommendedName>
</protein>
<dbReference type="PROSITE" id="PS50011">
    <property type="entry name" value="PROTEIN_KINASE_DOM"/>
    <property type="match status" value="1"/>
</dbReference>
<name>A0A1W6YXN0_9BORD</name>
<dbReference type="GO" id="GO:0005524">
    <property type="term" value="F:ATP binding"/>
    <property type="evidence" value="ECO:0007669"/>
    <property type="project" value="InterPro"/>
</dbReference>
<dbReference type="Gene3D" id="1.10.510.10">
    <property type="entry name" value="Transferase(Phosphotransferase) domain 1"/>
    <property type="match status" value="1"/>
</dbReference>
<dbReference type="SUPFAM" id="SSF56112">
    <property type="entry name" value="Protein kinase-like (PK-like)"/>
    <property type="match status" value="1"/>
</dbReference>
<evidence type="ECO:0000313" key="2">
    <source>
        <dbReference type="EMBL" id="ARP85816.1"/>
    </source>
</evidence>
<evidence type="ECO:0000313" key="3">
    <source>
        <dbReference type="Proteomes" id="UP000194139"/>
    </source>
</evidence>
<dbReference type="AlphaFoldDB" id="A0A1W6YXN0"/>
<reference evidence="2 3" key="1">
    <citation type="submission" date="2017-05" db="EMBL/GenBank/DDBJ databases">
        <title>Complete and WGS of Bordetella genogroups.</title>
        <authorList>
            <person name="Spilker T."/>
            <person name="LiPuma J."/>
        </authorList>
    </citation>
    <scope>NUCLEOTIDE SEQUENCE [LARGE SCALE GENOMIC DNA]</scope>
    <source>
        <strain evidence="2 3">AU17164</strain>
    </source>
</reference>
<feature type="domain" description="Protein kinase" evidence="1">
    <location>
        <begin position="13"/>
        <end position="314"/>
    </location>
</feature>
<accession>A0A1W6YXN0</accession>
<dbReference type="Proteomes" id="UP000194139">
    <property type="component" value="Chromosome"/>
</dbReference>
<dbReference type="EMBL" id="CP021109">
    <property type="protein sequence ID" value="ARP85816.1"/>
    <property type="molecule type" value="Genomic_DNA"/>
</dbReference>
<evidence type="ECO:0000259" key="1">
    <source>
        <dbReference type="PROSITE" id="PS50011"/>
    </source>
</evidence>
<organism evidence="2 3">
    <name type="scientific">Bordetella genomosp. 9</name>
    <dbReference type="NCBI Taxonomy" id="1416803"/>
    <lineage>
        <taxon>Bacteria</taxon>
        <taxon>Pseudomonadati</taxon>
        <taxon>Pseudomonadota</taxon>
        <taxon>Betaproteobacteria</taxon>
        <taxon>Burkholderiales</taxon>
        <taxon>Alcaligenaceae</taxon>
        <taxon>Bordetella</taxon>
    </lineage>
</organism>
<gene>
    <name evidence="2" type="ORF">CAL13_06045</name>
</gene>
<proteinExistence type="predicted"/>
<dbReference type="GO" id="GO:0004672">
    <property type="term" value="F:protein kinase activity"/>
    <property type="evidence" value="ECO:0007669"/>
    <property type="project" value="InterPro"/>
</dbReference>
<dbReference type="InterPro" id="IPR000719">
    <property type="entry name" value="Prot_kinase_dom"/>
</dbReference>
<dbReference type="InterPro" id="IPR011009">
    <property type="entry name" value="Kinase-like_dom_sf"/>
</dbReference>